<evidence type="ECO:0000313" key="7">
    <source>
        <dbReference type="EMBL" id="CAD8048937.1"/>
    </source>
</evidence>
<dbReference type="GO" id="GO:0022625">
    <property type="term" value="C:cytosolic large ribosomal subunit"/>
    <property type="evidence" value="ECO:0007669"/>
    <property type="project" value="TreeGrafter"/>
</dbReference>
<dbReference type="GO" id="GO:0002181">
    <property type="term" value="P:cytoplasmic translation"/>
    <property type="evidence" value="ECO:0007669"/>
    <property type="project" value="TreeGrafter"/>
</dbReference>
<dbReference type="AlphaFoldDB" id="A0A8S1K254"/>
<dbReference type="FunFam" id="3.90.470.10:FF:000012">
    <property type="entry name" value="60S ribosomal protein L17"/>
    <property type="match status" value="1"/>
</dbReference>
<evidence type="ECO:0000256" key="1">
    <source>
        <dbReference type="ARBA" id="ARBA00009451"/>
    </source>
</evidence>
<dbReference type="EMBL" id="CAJJDM010000010">
    <property type="protein sequence ID" value="CAD8048937.1"/>
    <property type="molecule type" value="Genomic_DNA"/>
</dbReference>
<evidence type="ECO:0000256" key="3">
    <source>
        <dbReference type="ARBA" id="ARBA00023274"/>
    </source>
</evidence>
<dbReference type="PANTHER" id="PTHR11593:SF10">
    <property type="entry name" value="60S RIBOSOMAL PROTEIN L17"/>
    <property type="match status" value="1"/>
</dbReference>
<dbReference type="CDD" id="cd00336">
    <property type="entry name" value="Ribosomal_L22"/>
    <property type="match status" value="1"/>
</dbReference>
<evidence type="ECO:0000256" key="5">
    <source>
        <dbReference type="ARBA" id="ARBA00035325"/>
    </source>
</evidence>
<dbReference type="OMA" id="MKMVRYS"/>
<evidence type="ECO:0000313" key="8">
    <source>
        <dbReference type="Proteomes" id="UP000688137"/>
    </source>
</evidence>
<evidence type="ECO:0000256" key="6">
    <source>
        <dbReference type="RuleBase" id="RU004005"/>
    </source>
</evidence>
<protein>
    <recommendedName>
        <fullName evidence="4">Large ribosomal subunit protein uL22</fullName>
    </recommendedName>
    <alternativeName>
        <fullName evidence="5">60S ribosomal protein L17</fullName>
    </alternativeName>
</protein>
<dbReference type="NCBIfam" id="TIGR01038">
    <property type="entry name" value="uL22_arch_euk"/>
    <property type="match status" value="1"/>
</dbReference>
<evidence type="ECO:0000256" key="2">
    <source>
        <dbReference type="ARBA" id="ARBA00022980"/>
    </source>
</evidence>
<keyword evidence="3 6" id="KW-0687">Ribonucleoprotein</keyword>
<proteinExistence type="inferred from homology"/>
<organism evidence="7 8">
    <name type="scientific">Paramecium primaurelia</name>
    <dbReference type="NCBI Taxonomy" id="5886"/>
    <lineage>
        <taxon>Eukaryota</taxon>
        <taxon>Sar</taxon>
        <taxon>Alveolata</taxon>
        <taxon>Ciliophora</taxon>
        <taxon>Intramacronucleata</taxon>
        <taxon>Oligohymenophorea</taxon>
        <taxon>Peniculida</taxon>
        <taxon>Parameciidae</taxon>
        <taxon>Paramecium</taxon>
    </lineage>
</organism>
<keyword evidence="2 6" id="KW-0689">Ribosomal protein</keyword>
<sequence>MGKQYAREPAVAKKSAKAKASDLRTHFKNTYEVARAIKGQTLAQALKYMQDILQHKRCVPFTRFNGGVGRTSQAKEFGRSQGRWPEKSVRMVLSLLQNLAANAQVKNLSNEKLIINHVQVNRAQKGRRRTYRAHGRINPFLSSNAHIEIWASERDENVKKETNNKVVARQSRKQAARSKLAIGA</sequence>
<dbReference type="PANTHER" id="PTHR11593">
    <property type="entry name" value="60S RIBOSOMAL PROTEIN L17"/>
    <property type="match status" value="1"/>
</dbReference>
<reference evidence="7" key="1">
    <citation type="submission" date="2021-01" db="EMBL/GenBank/DDBJ databases">
        <authorList>
            <consortium name="Genoscope - CEA"/>
            <person name="William W."/>
        </authorList>
    </citation>
    <scope>NUCLEOTIDE SEQUENCE</scope>
</reference>
<dbReference type="GO" id="GO:0030684">
    <property type="term" value="C:preribosome"/>
    <property type="evidence" value="ECO:0007669"/>
    <property type="project" value="UniProtKB-ARBA"/>
</dbReference>
<comment type="caution">
    <text evidence="7">The sequence shown here is derived from an EMBL/GenBank/DDBJ whole genome shotgun (WGS) entry which is preliminary data.</text>
</comment>
<keyword evidence="8" id="KW-1185">Reference proteome</keyword>
<comment type="similarity">
    <text evidence="1 6">Belongs to the universal ribosomal protein uL22 family.</text>
</comment>
<dbReference type="InterPro" id="IPR001063">
    <property type="entry name" value="Ribosomal_uL22"/>
</dbReference>
<gene>
    <name evidence="7" type="ORF">PPRIM_AZ9-3.1.T0130146</name>
</gene>
<evidence type="ECO:0000256" key="4">
    <source>
        <dbReference type="ARBA" id="ARBA00035207"/>
    </source>
</evidence>
<dbReference type="InterPro" id="IPR005721">
    <property type="entry name" value="Ribosomal_uL22_euk/arc"/>
</dbReference>
<dbReference type="GO" id="GO:0003735">
    <property type="term" value="F:structural constituent of ribosome"/>
    <property type="evidence" value="ECO:0007669"/>
    <property type="project" value="InterPro"/>
</dbReference>
<accession>A0A8S1K254</accession>
<name>A0A8S1K254_PARPR</name>
<dbReference type="Proteomes" id="UP000688137">
    <property type="component" value="Unassembled WGS sequence"/>
</dbReference>
<dbReference type="Pfam" id="PF00237">
    <property type="entry name" value="Ribosomal_L22"/>
    <property type="match status" value="1"/>
</dbReference>